<dbReference type="InterPro" id="IPR005821">
    <property type="entry name" value="Ion_trans_dom"/>
</dbReference>
<feature type="transmembrane region" description="Helical" evidence="6">
    <location>
        <begin position="1033"/>
        <end position="1050"/>
    </location>
</feature>
<feature type="domain" description="Ion transport" evidence="7">
    <location>
        <begin position="435"/>
        <end position="664"/>
    </location>
</feature>
<evidence type="ECO:0000256" key="6">
    <source>
        <dbReference type="SAM" id="Phobius"/>
    </source>
</evidence>
<feature type="transmembrane region" description="Helical" evidence="6">
    <location>
        <begin position="433"/>
        <end position="453"/>
    </location>
</feature>
<feature type="transmembrane region" description="Helical" evidence="6">
    <location>
        <begin position="45"/>
        <end position="66"/>
    </location>
</feature>
<evidence type="ECO:0000256" key="3">
    <source>
        <dbReference type="ARBA" id="ARBA00022989"/>
    </source>
</evidence>
<evidence type="ECO:0000256" key="5">
    <source>
        <dbReference type="SAM" id="MobiDB-lite"/>
    </source>
</evidence>
<proteinExistence type="predicted"/>
<protein>
    <recommendedName>
        <fullName evidence="7">Ion transport domain-containing protein</fullName>
    </recommendedName>
</protein>
<dbReference type="GO" id="GO:0032230">
    <property type="term" value="P:positive regulation of synaptic transmission, GABAergic"/>
    <property type="evidence" value="ECO:0007669"/>
    <property type="project" value="TreeGrafter"/>
</dbReference>
<dbReference type="Gene3D" id="1.10.238.10">
    <property type="entry name" value="EF-hand"/>
    <property type="match status" value="1"/>
</dbReference>
<feature type="transmembrane region" description="Helical" evidence="6">
    <location>
        <begin position="227"/>
        <end position="249"/>
    </location>
</feature>
<feature type="compositionally biased region" description="Basic and acidic residues" evidence="5">
    <location>
        <begin position="867"/>
        <end position="884"/>
    </location>
</feature>
<dbReference type="GO" id="GO:0032224">
    <property type="term" value="P:positive regulation of synaptic transmission, cholinergic"/>
    <property type="evidence" value="ECO:0007669"/>
    <property type="project" value="TreeGrafter"/>
</dbReference>
<feature type="transmembrane region" description="Helical" evidence="6">
    <location>
        <begin position="636"/>
        <end position="660"/>
    </location>
</feature>
<feature type="transmembrane region" description="Helical" evidence="6">
    <location>
        <begin position="473"/>
        <end position="494"/>
    </location>
</feature>
<dbReference type="Gene3D" id="1.20.120.350">
    <property type="entry name" value="Voltage-gated potassium channels. Chain C"/>
    <property type="match status" value="4"/>
</dbReference>
<dbReference type="InterPro" id="IPR027359">
    <property type="entry name" value="Volt_channel_dom_sf"/>
</dbReference>
<feature type="domain" description="Ion transport" evidence="7">
    <location>
        <begin position="41"/>
        <end position="381"/>
    </location>
</feature>
<organism evidence="8 9">
    <name type="scientific">Opisthorchis felineus</name>
    <dbReference type="NCBI Taxonomy" id="147828"/>
    <lineage>
        <taxon>Eukaryota</taxon>
        <taxon>Metazoa</taxon>
        <taxon>Spiralia</taxon>
        <taxon>Lophotrochozoa</taxon>
        <taxon>Platyhelminthes</taxon>
        <taxon>Trematoda</taxon>
        <taxon>Digenea</taxon>
        <taxon>Opisthorchiida</taxon>
        <taxon>Opisthorchiata</taxon>
        <taxon>Opisthorchiidae</taxon>
        <taxon>Opisthorchis</taxon>
    </lineage>
</organism>
<dbReference type="GO" id="GO:0005261">
    <property type="term" value="F:monoatomic cation channel activity"/>
    <property type="evidence" value="ECO:0007669"/>
    <property type="project" value="InterPro"/>
</dbReference>
<dbReference type="EMBL" id="SJOL01006352">
    <property type="protein sequence ID" value="TGZ68680.1"/>
    <property type="molecule type" value="Genomic_DNA"/>
</dbReference>
<keyword evidence="9" id="KW-1185">Reference proteome</keyword>
<feature type="transmembrane region" description="Helical" evidence="6">
    <location>
        <begin position="1532"/>
        <end position="1555"/>
    </location>
</feature>
<evidence type="ECO:0000256" key="2">
    <source>
        <dbReference type="ARBA" id="ARBA00022692"/>
    </source>
</evidence>
<feature type="transmembrane region" description="Helical" evidence="6">
    <location>
        <begin position="1405"/>
        <end position="1425"/>
    </location>
</feature>
<feature type="transmembrane region" description="Helical" evidence="6">
    <location>
        <begin position="349"/>
        <end position="372"/>
    </location>
</feature>
<comment type="subcellular location">
    <subcellularLocation>
        <location evidence="1">Membrane</location>
        <topology evidence="1">Multi-pass membrane protein</topology>
    </subcellularLocation>
</comment>
<gene>
    <name evidence="8" type="ORF">CRM22_004142</name>
</gene>
<dbReference type="Gene3D" id="1.10.287.70">
    <property type="match status" value="4"/>
</dbReference>
<dbReference type="STRING" id="147828.A0A4S2LXR2"/>
<accession>A0A4S2LXR2</accession>
<keyword evidence="4 6" id="KW-0472">Membrane</keyword>
<dbReference type="GO" id="GO:0005886">
    <property type="term" value="C:plasma membrane"/>
    <property type="evidence" value="ECO:0007669"/>
    <property type="project" value="TreeGrafter"/>
</dbReference>
<feature type="transmembrane region" description="Helical" evidence="6">
    <location>
        <begin position="565"/>
        <end position="587"/>
    </location>
</feature>
<evidence type="ECO:0000259" key="7">
    <source>
        <dbReference type="Pfam" id="PF00520"/>
    </source>
</evidence>
<dbReference type="SUPFAM" id="SSF81324">
    <property type="entry name" value="Voltage-gated potassium channels"/>
    <property type="match status" value="4"/>
</dbReference>
<feature type="transmembrane region" description="Helical" evidence="6">
    <location>
        <begin position="1092"/>
        <end position="1113"/>
    </location>
</feature>
<evidence type="ECO:0000313" key="8">
    <source>
        <dbReference type="EMBL" id="TGZ68680.1"/>
    </source>
</evidence>
<comment type="caution">
    <text evidence="8">The sequence shown here is derived from an EMBL/GenBank/DDBJ whole genome shotgun (WGS) entry which is preliminary data.</text>
</comment>
<feature type="transmembrane region" description="Helical" evidence="6">
    <location>
        <begin position="1349"/>
        <end position="1369"/>
    </location>
</feature>
<feature type="transmembrane region" description="Helical" evidence="6">
    <location>
        <begin position="1001"/>
        <end position="1021"/>
    </location>
</feature>
<dbReference type="InterPro" id="IPR028823">
    <property type="entry name" value="NALCN"/>
</dbReference>
<dbReference type="OrthoDB" id="10069766at2759"/>
<evidence type="ECO:0000256" key="4">
    <source>
        <dbReference type="ARBA" id="ARBA00023136"/>
    </source>
</evidence>
<feature type="region of interest" description="Disordered" evidence="5">
    <location>
        <begin position="836"/>
        <end position="884"/>
    </location>
</feature>
<feature type="transmembrane region" description="Helical" evidence="6">
    <location>
        <begin position="1446"/>
        <end position="1468"/>
    </location>
</feature>
<feature type="transmembrane region" description="Helical" evidence="6">
    <location>
        <begin position="72"/>
        <end position="92"/>
    </location>
</feature>
<dbReference type="FunFam" id="1.10.287.70:FF:000061">
    <property type="entry name" value="Sodium leak channel non-selective protein"/>
    <property type="match status" value="1"/>
</dbReference>
<reference evidence="8 9" key="1">
    <citation type="journal article" date="2019" name="BMC Genomics">
        <title>New insights from Opisthorchis felineus genome: update on genomics of the epidemiologically important liver flukes.</title>
        <authorList>
            <person name="Ershov N.I."/>
            <person name="Mordvinov V.A."/>
            <person name="Prokhortchouk E.B."/>
            <person name="Pakharukova M.Y."/>
            <person name="Gunbin K.V."/>
            <person name="Ustyantsev K."/>
            <person name="Genaev M.A."/>
            <person name="Blinov A.G."/>
            <person name="Mazur A."/>
            <person name="Boulygina E."/>
            <person name="Tsygankova S."/>
            <person name="Khrameeva E."/>
            <person name="Chekanov N."/>
            <person name="Fan G."/>
            <person name="Xiao A."/>
            <person name="Zhang H."/>
            <person name="Xu X."/>
            <person name="Yang H."/>
            <person name="Solovyev V."/>
            <person name="Lee S.M."/>
            <person name="Liu X."/>
            <person name="Afonnikov D.A."/>
            <person name="Skryabin K.G."/>
        </authorList>
    </citation>
    <scope>NUCLEOTIDE SEQUENCE [LARGE SCALE GENOMIC DNA]</scope>
    <source>
        <strain evidence="8">AK-0245</strain>
        <tissue evidence="8">Whole organism</tissue>
    </source>
</reference>
<evidence type="ECO:0000313" key="9">
    <source>
        <dbReference type="Proteomes" id="UP000308267"/>
    </source>
</evidence>
<feature type="transmembrane region" description="Helical" evidence="6">
    <location>
        <begin position="506"/>
        <end position="526"/>
    </location>
</feature>
<feature type="transmembrane region" description="Helical" evidence="6">
    <location>
        <begin position="1312"/>
        <end position="1329"/>
    </location>
</feature>
<feature type="region of interest" description="Disordered" evidence="5">
    <location>
        <begin position="1720"/>
        <end position="1743"/>
    </location>
</feature>
<sequence length="2179" mass="247780">MMFIPERKFSHSRDTQGNLIGLDFAADDGPDSISREWIYSRWAKIIMRVAALVSLISVSMNTPATFKEVPSLMYVTLILDCAVALVFTVEMVSKMFIEGLFVSTTSQNLNQLIRTQIASKVAGGGHDAKRKKSYFQRFWNCFDATMLLCIYASLGLQGVEFYITMQCPAGQMSCHVSEDFWRKYGSLAIIRCPRPLILIRVFRAVLRLQLPKARVKAIFQRSTHQTYNVTMFLLFFMSLYGFLGVQFFGDNLNYHCVVKTANESNITKHDLAIPDAYCDPTGDRKDADKQCPRDMKCVRIVTSIEDDGGYAGFESFHISIFTVYQAASQEGWVFIMYRAMDCLAPWKGVIYFLSMIFFVAWLVKNVFIAVLIETFAEIRVQFQQMWSPRHTADADSSKVFQADGLTWKLVPVHENKPKGLAPRFFQEIVLKSTGFNVVIMVLVLANAITAAALHFNHNTIRDPSASHLSQLDGFYYAELVFTALFNLEAVFKIWCLGWSSYWYRSLFKFELFLCVGTTIHCIPVLYRTEFTYLAVLRTVRLIKASPMLEDFCFKIFGPAKKLGSLILFTTCFLVITSTFSLQLFSSFQAMDSSFDRFSTFPKAFASMFQILTQKGWVAVMHDTMDVVTNRGVITGVAVYFVFYHLVVTLIVLSLFVAVILDNLELDEDIKKLKQLKLREISAETQQKLPLRLRVFEKFPNRPQMIQLTRLVSDFLMPKIRDSFMRQFAAVSALEEVEDETIEEMLSSMTRQMQPIEPRRSVASRIKGFFEPAPSSAQLETIRAIKRKVHGLHGQEKVRAIIYLLNESNKTRLLNTEQASSTGTRSLLSTQHQIRLDRRSMRHRNGNALSASKSYRANGEIRTTAGRADTREHESRTKSGDGSSRVDIKLLQQKAQMAEIKRTQQEVELRENHPFFDRPLFALGRDNRLRHLCLLVVEARHKGGESSDSSDNGSAFHKLLGHVPYLDWAAIIVTILSCASMSVETPQARLMNTPKVQICEYIFFVAMTIEMALKILANGLLFTPKALLKDFGGFLDFFNYIISLIFVSYMMRVETIGPESGEHILMVLRCLRPLRIFCLVPQMRRVVYELVRGFREILMVSVLLVVFMFIFAVYGVHLFGGRLAICNDREITTKEKCVGRFHREISVTKLKSIKGPGPRLLVPRVWANPRNFNFDNIGNAMLALFEVLSLEGWVEIRDVINERIGPRHTIYIHLFVFIGCLIGLTLFVGVVIANYSENKGTALLTVDQRRWLDLKGRIKLTQPLQLPPRPKLRQEPGQDGYSANLMTNNLEKKSVKFRCLIYDITQHIAFKRASAILVVANCGLLFFPFNEVDLERDSNVHKRYLAQVSLGIIFTLFFCLECLLKIIALGFKGYWQSRRNRFDMLVAILGCTWIILHFILRPNPDYHWISNSFGWSVLILRFFTIAGRHVTLKMLMLTVIMSMYKSLFIITSMFLLMIVYALAGVTLFGSVKYGDNLGRHANFHNAFRATALLTRIVTGEDWNKIMHDCMIQPPFCRMRPNFWETDCGNFRAALIYFCSFYVIITYVMLNVLVAIIMENFSLFYSNDEDAIMSYSDIRNFQLAWNVIDVNRKGMIKASYVRFLLRLIPRERVGFDLSKKKDQQLFKEMCYEVETLRGGRDKDVSFHDVLMVLAYRTVDITKTLQLEELIAREELEYAIEEEVARQTIAAWIERCIFRNRQKHGHLNFKMHQTADRQMSLSVDETDGTDGASQRVQQITPTGKKASVISNTLKTRRESSRAMEQPYGASNERAHMINAPMLTPTATLQHSGRRLRKSVSTNKDECLALLEAEEGELDMEPLGEYAIPPQSLTTPQVTTEKQPNNHFKASALIPNSLAGGRSAKINTLGKSGRHTLVPTFVDTCENKSALARVDEADDRALASSNKLRIENYITEQHHTNVSDEDAMISDGRRSKTNSDKKVQITKSRRSVPGYSRVAHLPDVVEDSNEPSELQLVYTCSNFKADNEVVNLTEDWEPLSPSATTFDTALSRSQAEERKHQRVSIDEGAKSQLGANFASAHADLTVMVPSKPWGDSSTAENQSPVKFCEDVKNWWRNQLHSGPLKLPSAAPSTYAADSVSGKDDALQSLTSAYTRQKPTISRITSTLPGKRRSGAALAIMRRSQTIRNSNLIGTSIDEDVDGDNYFAESEQDELKQSKTTMAL</sequence>
<dbReference type="FunFam" id="1.20.120.350:FF:000030">
    <property type="entry name" value="sodium leak channel non-selective protein"/>
    <property type="match status" value="1"/>
</dbReference>
<keyword evidence="3 6" id="KW-1133">Transmembrane helix</keyword>
<feature type="transmembrane region" description="Helical" evidence="6">
    <location>
        <begin position="1381"/>
        <end position="1399"/>
    </location>
</feature>
<feature type="compositionally biased region" description="Polar residues" evidence="5">
    <location>
        <begin position="1728"/>
        <end position="1738"/>
    </location>
</feature>
<feature type="domain" description="Ion transport" evidence="7">
    <location>
        <begin position="963"/>
        <end position="1238"/>
    </location>
</feature>
<dbReference type="Proteomes" id="UP000308267">
    <property type="component" value="Unassembled WGS sequence"/>
</dbReference>
<keyword evidence="2 6" id="KW-0812">Transmembrane</keyword>
<dbReference type="Pfam" id="PF00520">
    <property type="entry name" value="Ion_trans"/>
    <property type="match status" value="4"/>
</dbReference>
<name>A0A4S2LXR2_OPIFE</name>
<feature type="domain" description="Ion transport" evidence="7">
    <location>
        <begin position="1310"/>
        <end position="1565"/>
    </location>
</feature>
<dbReference type="PANTHER" id="PTHR46141">
    <property type="entry name" value="SODIUM LEAK CHANNEL NON-SELECTIVE PROTEIN"/>
    <property type="match status" value="1"/>
</dbReference>
<evidence type="ECO:0000256" key="1">
    <source>
        <dbReference type="ARBA" id="ARBA00004141"/>
    </source>
</evidence>
<feature type="transmembrane region" description="Helical" evidence="6">
    <location>
        <begin position="1209"/>
        <end position="1232"/>
    </location>
</feature>
<dbReference type="PANTHER" id="PTHR46141:SF1">
    <property type="entry name" value="SODIUM LEAK CHANNEL NALCN"/>
    <property type="match status" value="1"/>
</dbReference>